<sequence length="62" mass="6653">MDARSRRIGFRVSASDHRSTLDSVADPVRRSLERCSDRGLGLSTGSTERPAGTDGSLFSTVV</sequence>
<gene>
    <name evidence="2" type="ORF">C488_16909</name>
</gene>
<comment type="caution">
    <text evidence="2">The sequence shown here is derived from an EMBL/GenBank/DDBJ whole genome shotgun (WGS) entry which is preliminary data.</text>
</comment>
<proteinExistence type="predicted"/>
<dbReference type="EMBL" id="AOIE01000102">
    <property type="protein sequence ID" value="ELY71631.1"/>
    <property type="molecule type" value="Genomic_DNA"/>
</dbReference>
<accession>L9YDC2</accession>
<dbReference type="PATRIC" id="fig|797303.5.peg.3363"/>
<dbReference type="AlphaFoldDB" id="L9YDC2"/>
<evidence type="ECO:0000313" key="3">
    <source>
        <dbReference type="Proteomes" id="UP000011593"/>
    </source>
</evidence>
<organism evidence="2 3">
    <name type="scientific">Natrinema pellirubrum (strain DSM 15624 / CIP 106293 / JCM 10476 / NCIMB 786 / 157)</name>
    <dbReference type="NCBI Taxonomy" id="797303"/>
    <lineage>
        <taxon>Archaea</taxon>
        <taxon>Methanobacteriati</taxon>
        <taxon>Methanobacteriota</taxon>
        <taxon>Stenosarchaea group</taxon>
        <taxon>Halobacteria</taxon>
        <taxon>Halobacteriales</taxon>
        <taxon>Natrialbaceae</taxon>
        <taxon>Natrinema</taxon>
    </lineage>
</organism>
<dbReference type="Proteomes" id="UP000011593">
    <property type="component" value="Unassembled WGS sequence"/>
</dbReference>
<reference evidence="2 3" key="1">
    <citation type="journal article" date="2014" name="PLoS Genet.">
        <title>Phylogenetically driven sequencing of extremely halophilic archaea reveals strategies for static and dynamic osmo-response.</title>
        <authorList>
            <person name="Becker E.A."/>
            <person name="Seitzer P.M."/>
            <person name="Tritt A."/>
            <person name="Larsen D."/>
            <person name="Krusor M."/>
            <person name="Yao A.I."/>
            <person name="Wu D."/>
            <person name="Madern D."/>
            <person name="Eisen J.A."/>
            <person name="Darling A.E."/>
            <person name="Facciotti M.T."/>
        </authorList>
    </citation>
    <scope>NUCLEOTIDE SEQUENCE [LARGE SCALE GENOMIC DNA]</scope>
    <source>
        <strain evidence="2 3">DSM 15624</strain>
    </source>
</reference>
<keyword evidence="3" id="KW-1185">Reference proteome</keyword>
<feature type="region of interest" description="Disordered" evidence="1">
    <location>
        <begin position="36"/>
        <end position="62"/>
    </location>
</feature>
<name>L9YDC2_NATP1</name>
<protein>
    <submittedName>
        <fullName evidence="2">Uncharacterized protein</fullName>
    </submittedName>
</protein>
<evidence type="ECO:0000256" key="1">
    <source>
        <dbReference type="SAM" id="MobiDB-lite"/>
    </source>
</evidence>
<evidence type="ECO:0000313" key="2">
    <source>
        <dbReference type="EMBL" id="ELY71631.1"/>
    </source>
</evidence>